<dbReference type="Proteomes" id="UP000626109">
    <property type="component" value="Unassembled WGS sequence"/>
</dbReference>
<feature type="non-terminal residue" evidence="1">
    <location>
        <position position="74"/>
    </location>
</feature>
<evidence type="ECO:0000313" key="2">
    <source>
        <dbReference type="Proteomes" id="UP000626109"/>
    </source>
</evidence>
<comment type="caution">
    <text evidence="1">The sequence shown here is derived from an EMBL/GenBank/DDBJ whole genome shotgun (WGS) entry which is preliminary data.</text>
</comment>
<protein>
    <submittedName>
        <fullName evidence="1">Uncharacterized protein</fullName>
    </submittedName>
</protein>
<gene>
    <name evidence="1" type="ORF">PGLA2088_LOCUS9813</name>
</gene>
<organism evidence="1 2">
    <name type="scientific">Polarella glacialis</name>
    <name type="common">Dinoflagellate</name>
    <dbReference type="NCBI Taxonomy" id="89957"/>
    <lineage>
        <taxon>Eukaryota</taxon>
        <taxon>Sar</taxon>
        <taxon>Alveolata</taxon>
        <taxon>Dinophyceae</taxon>
        <taxon>Suessiales</taxon>
        <taxon>Suessiaceae</taxon>
        <taxon>Polarella</taxon>
    </lineage>
</organism>
<proteinExistence type="predicted"/>
<dbReference type="EMBL" id="CAJNNW010010927">
    <property type="protein sequence ID" value="CAE8652590.1"/>
    <property type="molecule type" value="Genomic_DNA"/>
</dbReference>
<feature type="non-terminal residue" evidence="1">
    <location>
        <position position="1"/>
    </location>
</feature>
<dbReference type="AlphaFoldDB" id="A0A813IMG3"/>
<reference evidence="1" key="1">
    <citation type="submission" date="2021-02" db="EMBL/GenBank/DDBJ databases">
        <authorList>
            <person name="Dougan E. K."/>
            <person name="Rhodes N."/>
            <person name="Thang M."/>
            <person name="Chan C."/>
        </authorList>
    </citation>
    <scope>NUCLEOTIDE SEQUENCE</scope>
</reference>
<name>A0A813IMG3_POLGL</name>
<evidence type="ECO:0000313" key="1">
    <source>
        <dbReference type="EMBL" id="CAE8652590.1"/>
    </source>
</evidence>
<sequence length="74" mass="8424">VGVEQYTVLLEVEDLLECGAVAMPVEDSADGNQLSFFLQLQVRTLDGEAFCSSEDMEEAWFVVFRLQELEELYE</sequence>
<accession>A0A813IMG3</accession>